<keyword evidence="9" id="KW-1185">Reference proteome</keyword>
<feature type="chain" id="PRO_5038676662" evidence="5">
    <location>
        <begin position="32"/>
        <end position="553"/>
    </location>
</feature>
<dbReference type="Pfam" id="PF00561">
    <property type="entry name" value="Abhydrolase_1"/>
    <property type="match status" value="1"/>
</dbReference>
<keyword evidence="2 5" id="KW-0732">Signal</keyword>
<evidence type="ECO:0000256" key="5">
    <source>
        <dbReference type="SAM" id="SignalP"/>
    </source>
</evidence>
<keyword evidence="3" id="KW-0378">Hydrolase</keyword>
<evidence type="ECO:0000256" key="3">
    <source>
        <dbReference type="ARBA" id="ARBA00022801"/>
    </source>
</evidence>
<feature type="domain" description="Peptidase S33 tripeptidyl aminopeptidase-like C-terminal" evidence="7">
    <location>
        <begin position="416"/>
        <end position="511"/>
    </location>
</feature>
<dbReference type="Proteomes" id="UP000286931">
    <property type="component" value="Unassembled WGS sequence"/>
</dbReference>
<dbReference type="GO" id="GO:0004177">
    <property type="term" value="F:aminopeptidase activity"/>
    <property type="evidence" value="ECO:0007669"/>
    <property type="project" value="UniProtKB-KW"/>
</dbReference>
<feature type="signal peptide" evidence="5">
    <location>
        <begin position="1"/>
        <end position="31"/>
    </location>
</feature>
<name>A0A401YTF7_9ACTN</name>
<dbReference type="InterPro" id="IPR029058">
    <property type="entry name" value="AB_hydrolase_fold"/>
</dbReference>
<dbReference type="InterPro" id="IPR051601">
    <property type="entry name" value="Serine_prot/Carboxylest_S33"/>
</dbReference>
<reference evidence="8 9" key="1">
    <citation type="submission" date="2018-12" db="EMBL/GenBank/DDBJ databases">
        <title>Draft genome sequence of Embleya hyalina NBRC 13850T.</title>
        <authorList>
            <person name="Komaki H."/>
            <person name="Hosoyama A."/>
            <person name="Kimura A."/>
            <person name="Ichikawa N."/>
            <person name="Tamura T."/>
        </authorList>
    </citation>
    <scope>NUCLEOTIDE SEQUENCE [LARGE SCALE GENOMIC DNA]</scope>
    <source>
        <strain evidence="8 9">NBRC 13850</strain>
    </source>
</reference>
<proteinExistence type="inferred from homology"/>
<evidence type="ECO:0000256" key="4">
    <source>
        <dbReference type="SAM" id="MobiDB-lite"/>
    </source>
</evidence>
<comment type="caution">
    <text evidence="8">The sequence shown here is derived from an EMBL/GenBank/DDBJ whole genome shotgun (WGS) entry which is preliminary data.</text>
</comment>
<dbReference type="PANTHER" id="PTHR43248">
    <property type="entry name" value="2-SUCCINYL-6-HYDROXY-2,4-CYCLOHEXADIENE-1-CARBOXYLATE SYNTHASE"/>
    <property type="match status" value="1"/>
</dbReference>
<dbReference type="InterPro" id="IPR000073">
    <property type="entry name" value="AB_hydrolase_1"/>
</dbReference>
<keyword evidence="8" id="KW-0645">Protease</keyword>
<feature type="region of interest" description="Disordered" evidence="4">
    <location>
        <begin position="507"/>
        <end position="539"/>
    </location>
</feature>
<dbReference type="Pfam" id="PF08386">
    <property type="entry name" value="Abhydrolase_4"/>
    <property type="match status" value="1"/>
</dbReference>
<evidence type="ECO:0000256" key="2">
    <source>
        <dbReference type="ARBA" id="ARBA00022729"/>
    </source>
</evidence>
<evidence type="ECO:0000259" key="6">
    <source>
        <dbReference type="Pfam" id="PF00561"/>
    </source>
</evidence>
<dbReference type="PANTHER" id="PTHR43248:SF29">
    <property type="entry name" value="TRIPEPTIDYL AMINOPEPTIDASE"/>
    <property type="match status" value="1"/>
</dbReference>
<evidence type="ECO:0000259" key="7">
    <source>
        <dbReference type="Pfam" id="PF08386"/>
    </source>
</evidence>
<comment type="similarity">
    <text evidence="1">Belongs to the peptidase S33 family.</text>
</comment>
<dbReference type="AlphaFoldDB" id="A0A401YTF7"/>
<accession>A0A401YTF7</accession>
<keyword evidence="8" id="KW-0031">Aminopeptidase</keyword>
<gene>
    <name evidence="8" type="primary">tap_4</name>
    <name evidence="8" type="ORF">EHYA_05559</name>
</gene>
<protein>
    <submittedName>
        <fullName evidence="8">Tripeptidyl aminopeptidase</fullName>
    </submittedName>
</protein>
<evidence type="ECO:0000313" key="9">
    <source>
        <dbReference type="Proteomes" id="UP000286931"/>
    </source>
</evidence>
<dbReference type="EMBL" id="BIFH01000025">
    <property type="protein sequence ID" value="GCD97862.1"/>
    <property type="molecule type" value="Genomic_DNA"/>
</dbReference>
<dbReference type="RefSeq" id="WP_246126925.1">
    <property type="nucleotide sequence ID" value="NZ_BIFH01000025.1"/>
</dbReference>
<dbReference type="InterPro" id="IPR013595">
    <property type="entry name" value="Pept_S33_TAP-like_C"/>
</dbReference>
<dbReference type="SUPFAM" id="SSF53474">
    <property type="entry name" value="alpha/beta-Hydrolases"/>
    <property type="match status" value="1"/>
</dbReference>
<evidence type="ECO:0000313" key="8">
    <source>
        <dbReference type="EMBL" id="GCD97862.1"/>
    </source>
</evidence>
<dbReference type="Gene3D" id="3.40.50.1820">
    <property type="entry name" value="alpha/beta hydrolase"/>
    <property type="match status" value="1"/>
</dbReference>
<organism evidence="8 9">
    <name type="scientific">Embleya hyalina</name>
    <dbReference type="NCBI Taxonomy" id="516124"/>
    <lineage>
        <taxon>Bacteria</taxon>
        <taxon>Bacillati</taxon>
        <taxon>Actinomycetota</taxon>
        <taxon>Actinomycetes</taxon>
        <taxon>Kitasatosporales</taxon>
        <taxon>Streptomycetaceae</taxon>
        <taxon>Embleya</taxon>
    </lineage>
</organism>
<sequence length="553" mass="60086">MGFRDRVVGSRRGSLLAVCVSVVFGVTVVPAAAEDPGPGSFPGQRASWAPCVPGPPPPDVPQEEWNKRWAGMDCATLTVPMNYRRPGDGRLDIAVSRRKANFPDRRKGVLLLNPGGPGGEGLALPTELAGEAIADRFDLIGFDPRGVGRSTRLHCDAVEQDPPRPTRPTDAQFAALAAAALQREQACQRAGGFLRPFVSTANTARDMDVIRAALGEKKINYLGFSYGTYLGAVYGTLFPGRLNRSVLDSSMHPDWLYYEQFKQQAVASRRNVEAWAAWVAERDNTYHLGNSLARVMATLDTIGERLAVEPIPSPGHPEDPPIDRNYFDRMLGHETVPRAVWALEAELVVAIGKAVGGTLSADAGKALAALAKASAPATVDGTYQAVTCEADWPRDLNVYYEQMRIFRDRYPYGRGAAATEPTECTFRSFTPPERITDLKRKGYPTGVVVQAEFDPATGYDGGPAMANRLDDNLITVTDEGTHSLYGRNACVTKKIDDYLIDGVLPGSRASCAGPPRPDVPADGTAARSTRPSNRSLEERAHELIEAYKLDRRF</sequence>
<feature type="domain" description="AB hydrolase-1" evidence="6">
    <location>
        <begin position="109"/>
        <end position="298"/>
    </location>
</feature>
<evidence type="ECO:0000256" key="1">
    <source>
        <dbReference type="ARBA" id="ARBA00010088"/>
    </source>
</evidence>